<reference evidence="2" key="1">
    <citation type="submission" date="2007-07" db="EMBL/GenBank/DDBJ databases">
        <title>PCAP assembly of the Caenorhabditis remanei genome.</title>
        <authorList>
            <consortium name="The Caenorhabditis remanei Sequencing Consortium"/>
            <person name="Wilson R.K."/>
        </authorList>
    </citation>
    <scope>NUCLEOTIDE SEQUENCE [LARGE SCALE GENOMIC DNA]</scope>
    <source>
        <strain evidence="2">PB4641</strain>
    </source>
</reference>
<proteinExistence type="predicted"/>
<feature type="signal peptide" evidence="1">
    <location>
        <begin position="1"/>
        <end position="17"/>
    </location>
</feature>
<evidence type="ECO:0000313" key="3">
    <source>
        <dbReference type="Proteomes" id="UP000008281"/>
    </source>
</evidence>
<keyword evidence="1" id="KW-0732">Signal</keyword>
<dbReference type="HOGENOM" id="CLU_040349_1_0_1"/>
<keyword evidence="3" id="KW-1185">Reference proteome</keyword>
<evidence type="ECO:0008006" key="4">
    <source>
        <dbReference type="Google" id="ProtNLM"/>
    </source>
</evidence>
<sequence length="379" mass="41467">MHRFAILLVSIFCLALSDPQIVSLYKYNVDTPVTDIAVETGATLYMASNDDVASLRQITLSTGGGPVTLDQLLNQGTLKMLSDRLTIKSTILPGAAATLTGYLYITTAAQANDATFSVTVVNGPQSLSRTGGKTTTVVLNVGYTTSHFPPFDAPIRTTYVTEVDQKGNTPLNFHYGYPNFDYKTLTNNQFFENPIGAQNQTIFFNSVEPAQVNLPYWYISADGPYSMKLDSTYMNIPHNTTSVNTTGVFVLTDVWMPHVVNFATDPTRSGNTATLITTDLKYQADVVFSNDEAVLSRTYSAGNNLQHATNYTNFMSKQLVINGTSVYTGTLYCQYSVWTGDLLPIISTTTAATTTKSCQNLNLLLSVLFFVCTLLMTKL</sequence>
<dbReference type="eggNOG" id="ENOG502TGHM">
    <property type="taxonomic scope" value="Eukaryota"/>
</dbReference>
<dbReference type="GO" id="GO:0045121">
    <property type="term" value="C:membrane raft"/>
    <property type="evidence" value="ECO:0007669"/>
    <property type="project" value="TreeGrafter"/>
</dbReference>
<dbReference type="InParanoid" id="E3N5W5"/>
<dbReference type="GO" id="GO:0045087">
    <property type="term" value="P:innate immune response"/>
    <property type="evidence" value="ECO:0007669"/>
    <property type="project" value="TreeGrafter"/>
</dbReference>
<evidence type="ECO:0000256" key="1">
    <source>
        <dbReference type="SAM" id="SignalP"/>
    </source>
</evidence>
<dbReference type="Proteomes" id="UP000008281">
    <property type="component" value="Unassembled WGS sequence"/>
</dbReference>
<dbReference type="InterPro" id="IPR005071">
    <property type="entry name" value="Glycoprotein"/>
</dbReference>
<dbReference type="EMBL" id="DS268534">
    <property type="protein sequence ID" value="EFO87352.1"/>
    <property type="molecule type" value="Genomic_DNA"/>
</dbReference>
<accession>E3N5W5</accession>
<gene>
    <name evidence="2" type="ORF">CRE_31437</name>
</gene>
<evidence type="ECO:0000313" key="2">
    <source>
        <dbReference type="EMBL" id="EFO87352.1"/>
    </source>
</evidence>
<feature type="chain" id="PRO_5003178170" description="CUB-like domain-containing protein" evidence="1">
    <location>
        <begin position="18"/>
        <end position="379"/>
    </location>
</feature>
<dbReference type="FunCoup" id="E3N5W5">
    <property type="interactions" value="551"/>
</dbReference>
<dbReference type="OrthoDB" id="5869629at2759"/>
<organism evidence="3">
    <name type="scientific">Caenorhabditis remanei</name>
    <name type="common">Caenorhabditis vulgaris</name>
    <dbReference type="NCBI Taxonomy" id="31234"/>
    <lineage>
        <taxon>Eukaryota</taxon>
        <taxon>Metazoa</taxon>
        <taxon>Ecdysozoa</taxon>
        <taxon>Nematoda</taxon>
        <taxon>Chromadorea</taxon>
        <taxon>Rhabditida</taxon>
        <taxon>Rhabditina</taxon>
        <taxon>Rhabditomorpha</taxon>
        <taxon>Rhabditoidea</taxon>
        <taxon>Rhabditidae</taxon>
        <taxon>Peloderinae</taxon>
        <taxon>Caenorhabditis</taxon>
    </lineage>
</organism>
<protein>
    <recommendedName>
        <fullName evidence="4">CUB-like domain-containing protein</fullName>
    </recommendedName>
</protein>
<dbReference type="AlphaFoldDB" id="E3N5W5"/>
<dbReference type="PANTHER" id="PTHR21733:SF3">
    <property type="entry name" value="EXTRACELLULAR PROTEIN"/>
    <property type="match status" value="1"/>
</dbReference>
<dbReference type="Pfam" id="PF03409">
    <property type="entry name" value="Glycoprotein"/>
    <property type="match status" value="1"/>
</dbReference>
<dbReference type="PANTHER" id="PTHR21733">
    <property type="entry name" value="CUB_2 DOMAIN-CONTAINING PROTEIN-RELATED-RELATED"/>
    <property type="match status" value="1"/>
</dbReference>
<name>E3N5W5_CAERE</name>